<keyword evidence="1" id="KW-0812">Transmembrane</keyword>
<keyword evidence="3" id="KW-1185">Reference proteome</keyword>
<organism evidence="2 3">
    <name type="scientific">Shouchella lehensis G1</name>
    <dbReference type="NCBI Taxonomy" id="1246626"/>
    <lineage>
        <taxon>Bacteria</taxon>
        <taxon>Bacillati</taxon>
        <taxon>Bacillota</taxon>
        <taxon>Bacilli</taxon>
        <taxon>Bacillales</taxon>
        <taxon>Bacillaceae</taxon>
        <taxon>Shouchella</taxon>
    </lineage>
</organism>
<dbReference type="EMBL" id="CP003923">
    <property type="protein sequence ID" value="AIC96321.1"/>
    <property type="molecule type" value="Genomic_DNA"/>
</dbReference>
<name>A0A060LYJ7_9BACI</name>
<evidence type="ECO:0000313" key="2">
    <source>
        <dbReference type="EMBL" id="AIC96321.1"/>
    </source>
</evidence>
<keyword evidence="1" id="KW-1133">Transmembrane helix</keyword>
<dbReference type="Proteomes" id="UP000027142">
    <property type="component" value="Chromosome"/>
</dbReference>
<dbReference type="RefSeq" id="WP_038484194.1">
    <property type="nucleotide sequence ID" value="NZ_CP003923.1"/>
</dbReference>
<dbReference type="PATRIC" id="fig|1246626.3.peg.3767"/>
<keyword evidence="1" id="KW-0472">Membrane</keyword>
<dbReference type="OrthoDB" id="2889217at2"/>
<reference evidence="2 3" key="1">
    <citation type="journal article" date="2014" name="Gene">
        <title>A comparative genomic analysis of the alkalitolerant soil bacterium Bacillus lehensis G1.</title>
        <authorList>
            <person name="Noor Y.M."/>
            <person name="Samsulrizal N.H."/>
            <person name="Jema'on N.A."/>
            <person name="Low K.O."/>
            <person name="Ramli A.N."/>
            <person name="Alias N.I."/>
            <person name="Damis S.I."/>
            <person name="Fuzi S.F."/>
            <person name="Isa M.N."/>
            <person name="Murad A.M."/>
            <person name="Raih M.F."/>
            <person name="Bakar F.D."/>
            <person name="Najimudin N."/>
            <person name="Mahadi N.M."/>
            <person name="Illias R.M."/>
        </authorList>
    </citation>
    <scope>NUCLEOTIDE SEQUENCE [LARGE SCALE GENOMIC DNA]</scope>
    <source>
        <strain evidence="2 3">G1</strain>
    </source>
</reference>
<dbReference type="AlphaFoldDB" id="A0A060LYJ7"/>
<dbReference type="eggNOG" id="ENOG5030D39">
    <property type="taxonomic scope" value="Bacteria"/>
</dbReference>
<feature type="transmembrane region" description="Helical" evidence="1">
    <location>
        <begin position="12"/>
        <end position="30"/>
    </location>
</feature>
<accession>A0A060LYJ7</accession>
<protein>
    <submittedName>
        <fullName evidence="2">Uncharacterized protein</fullName>
    </submittedName>
</protein>
<dbReference type="HOGENOM" id="CLU_2491369_0_0_9"/>
<gene>
    <name evidence="2" type="ORF">BleG1_3774</name>
</gene>
<proteinExistence type="predicted"/>
<evidence type="ECO:0000313" key="3">
    <source>
        <dbReference type="Proteomes" id="UP000027142"/>
    </source>
</evidence>
<evidence type="ECO:0000256" key="1">
    <source>
        <dbReference type="SAM" id="Phobius"/>
    </source>
</evidence>
<sequence>MIDLFLELSFIWIHVGILLPILACLAYENIKLHRMHVKMKRPVRKTLNTGRMIDLSPSPVTTRVRPKIPYFRDKSCQDDDELHFVV</sequence>
<dbReference type="STRING" id="1246626.BleG1_3774"/>
<dbReference type="KEGG" id="ble:BleG1_3774"/>